<keyword evidence="2" id="KW-0813">Transport</keyword>
<evidence type="ECO:0000259" key="8">
    <source>
        <dbReference type="SMART" id="SM00563"/>
    </source>
</evidence>
<feature type="transmembrane region" description="Helical" evidence="7">
    <location>
        <begin position="95"/>
        <end position="120"/>
    </location>
</feature>
<evidence type="ECO:0000313" key="9">
    <source>
        <dbReference type="EMBL" id="UZE96166.1"/>
    </source>
</evidence>
<organism evidence="9 10">
    <name type="scientific">Alkalimarinus alittae</name>
    <dbReference type="NCBI Taxonomy" id="2961619"/>
    <lineage>
        <taxon>Bacteria</taxon>
        <taxon>Pseudomonadati</taxon>
        <taxon>Pseudomonadota</taxon>
        <taxon>Gammaproteobacteria</taxon>
        <taxon>Alteromonadales</taxon>
        <taxon>Alteromonadaceae</taxon>
        <taxon>Alkalimarinus</taxon>
    </lineage>
</organism>
<dbReference type="PANTHER" id="PTHR43266">
    <property type="entry name" value="MACROLIDE-EFFLUX PROTEIN"/>
    <property type="match status" value="1"/>
</dbReference>
<keyword evidence="6 7" id="KW-0472">Membrane</keyword>
<keyword evidence="5 7" id="KW-1133">Transmembrane helix</keyword>
<dbReference type="PANTHER" id="PTHR43266:SF2">
    <property type="entry name" value="MAJOR FACILITATOR SUPERFAMILY (MFS) PROFILE DOMAIN-CONTAINING PROTEIN"/>
    <property type="match status" value="1"/>
</dbReference>
<dbReference type="EMBL" id="CP100390">
    <property type="protein sequence ID" value="UZE96166.1"/>
    <property type="molecule type" value="Genomic_DNA"/>
</dbReference>
<dbReference type="CDD" id="cd07989">
    <property type="entry name" value="LPLAT_AGPAT-like"/>
    <property type="match status" value="1"/>
</dbReference>
<dbReference type="InterPro" id="IPR002123">
    <property type="entry name" value="Plipid/glycerol_acylTrfase"/>
</dbReference>
<dbReference type="SUPFAM" id="SSF103473">
    <property type="entry name" value="MFS general substrate transporter"/>
    <property type="match status" value="1"/>
</dbReference>
<dbReference type="Proteomes" id="UP001163739">
    <property type="component" value="Chromosome"/>
</dbReference>
<dbReference type="InterPro" id="IPR011701">
    <property type="entry name" value="MFS"/>
</dbReference>
<feature type="transmembrane region" description="Helical" evidence="7">
    <location>
        <begin position="339"/>
        <end position="360"/>
    </location>
</feature>
<evidence type="ECO:0000313" key="10">
    <source>
        <dbReference type="Proteomes" id="UP001163739"/>
    </source>
</evidence>
<gene>
    <name evidence="9" type="ORF">NKI27_00020</name>
</gene>
<evidence type="ECO:0000256" key="2">
    <source>
        <dbReference type="ARBA" id="ARBA00022448"/>
    </source>
</evidence>
<feature type="transmembrane region" description="Helical" evidence="7">
    <location>
        <begin position="264"/>
        <end position="284"/>
    </location>
</feature>
<accession>A0ABY6N260</accession>
<reference evidence="9" key="1">
    <citation type="submission" date="2022-06" db="EMBL/GenBank/DDBJ databases">
        <title>Alkalimarinus sp. nov., isolated from gut of a Alitta virens.</title>
        <authorList>
            <person name="Yang A.I."/>
            <person name="Shin N.-R."/>
        </authorList>
    </citation>
    <scope>NUCLEOTIDE SEQUENCE</scope>
    <source>
        <strain evidence="9">A2M4</strain>
    </source>
</reference>
<dbReference type="InterPro" id="IPR036259">
    <property type="entry name" value="MFS_trans_sf"/>
</dbReference>
<evidence type="ECO:0000256" key="4">
    <source>
        <dbReference type="ARBA" id="ARBA00022692"/>
    </source>
</evidence>
<dbReference type="SMART" id="SM00563">
    <property type="entry name" value="PlsC"/>
    <property type="match status" value="1"/>
</dbReference>
<dbReference type="Pfam" id="PF07690">
    <property type="entry name" value="MFS_1"/>
    <property type="match status" value="1"/>
</dbReference>
<dbReference type="CDD" id="cd06173">
    <property type="entry name" value="MFS_MefA_like"/>
    <property type="match status" value="1"/>
</dbReference>
<feature type="transmembrane region" description="Helical" evidence="7">
    <location>
        <begin position="402"/>
        <end position="420"/>
    </location>
</feature>
<proteinExistence type="predicted"/>
<feature type="transmembrane region" description="Helical" evidence="7">
    <location>
        <begin position="229"/>
        <end position="249"/>
    </location>
</feature>
<feature type="transmembrane region" description="Helical" evidence="7">
    <location>
        <begin position="296"/>
        <end position="319"/>
    </location>
</feature>
<evidence type="ECO:0000256" key="1">
    <source>
        <dbReference type="ARBA" id="ARBA00004651"/>
    </source>
</evidence>
<sequence length="627" mass="69149">MEEHNQSSLLKSKRFLPFFCTQFLGAFNDNIFKNTLMLLIAFSATTALGMESNVVMNLAAGLFILPFFLFSAIAGQVADKYEKSSIIRKVKLAEIVIMLLAAVCFITESYSLLLLLLFVMGTQSTFFGPVKYAILPQHLRNDELVGGNALVEMGTFVAILLGTIGAGILMGFEGTKELTACAVIVVAITGYLASRKIPVAESADPTLKLDFNIFRMTGQVLKYAREDRAVFLSIMAISWFWFLGASYLTQFPNFAKTVLQGDSSVVTMLLALFSIGIGVGSMLCERLSGHKVEIGIVPIGSLGLTLFGIDLYCSIPSYYVDEPLTWLEFIAHSDNLRVLIDLIGIGIFGGFFIVPLYAYIQKNSKPEQRAQIIAANNIMNALFMVASAIAGILLLGVLDLSIPEFFLVIALMNLVIAVYVYSQVTEFAFRFVVWILSHSMYRVTHKNLDVIPDEGPAVIVCNHVSFVDALLIAGAVRRPIRFVMDYQIFKSPLLGPIFRLAKAIPIAPRHKDEQVYLQAFETISNELENGQLVCIFPEGKLTKTGEMNEFRGGVEIILERNSVEVVTLALQGLWGSFFSHKDGPAFANLPKRFWSKVNIVGGRKWTAEEATAAALEANVKELRGDNP</sequence>
<keyword evidence="4 7" id="KW-0812">Transmembrane</keyword>
<feature type="transmembrane region" description="Helical" evidence="7">
    <location>
        <begin position="54"/>
        <end position="74"/>
    </location>
</feature>
<evidence type="ECO:0000256" key="6">
    <source>
        <dbReference type="ARBA" id="ARBA00023136"/>
    </source>
</evidence>
<comment type="subcellular location">
    <subcellularLocation>
        <location evidence="1">Cell membrane</location>
        <topology evidence="1">Multi-pass membrane protein</topology>
    </subcellularLocation>
</comment>
<feature type="transmembrane region" description="Helical" evidence="7">
    <location>
        <begin position="372"/>
        <end position="396"/>
    </location>
</feature>
<dbReference type="Pfam" id="PF01553">
    <property type="entry name" value="Acyltransferase"/>
    <property type="match status" value="1"/>
</dbReference>
<dbReference type="Gene3D" id="1.20.1250.20">
    <property type="entry name" value="MFS general substrate transporter like domains"/>
    <property type="match status" value="1"/>
</dbReference>
<keyword evidence="3" id="KW-1003">Cell membrane</keyword>
<evidence type="ECO:0000256" key="7">
    <source>
        <dbReference type="SAM" id="Phobius"/>
    </source>
</evidence>
<name>A0ABY6N260_9ALTE</name>
<evidence type="ECO:0000256" key="3">
    <source>
        <dbReference type="ARBA" id="ARBA00022475"/>
    </source>
</evidence>
<feature type="domain" description="Phospholipid/glycerol acyltransferase" evidence="8">
    <location>
        <begin position="457"/>
        <end position="573"/>
    </location>
</feature>
<dbReference type="SUPFAM" id="SSF69593">
    <property type="entry name" value="Glycerol-3-phosphate (1)-acyltransferase"/>
    <property type="match status" value="1"/>
</dbReference>
<evidence type="ECO:0000256" key="5">
    <source>
        <dbReference type="ARBA" id="ARBA00022989"/>
    </source>
</evidence>
<protein>
    <submittedName>
        <fullName evidence="9">MFS transporter</fullName>
    </submittedName>
</protein>
<feature type="transmembrane region" description="Helical" evidence="7">
    <location>
        <begin position="149"/>
        <end position="169"/>
    </location>
</feature>
<dbReference type="RefSeq" id="WP_265047651.1">
    <property type="nucleotide sequence ID" value="NZ_CP100390.1"/>
</dbReference>
<keyword evidence="10" id="KW-1185">Reference proteome</keyword>